<dbReference type="PANTHER" id="PTHR12526:SF510">
    <property type="entry name" value="D-INOSITOL 3-PHOSPHATE GLYCOSYLTRANSFERASE"/>
    <property type="match status" value="1"/>
</dbReference>
<sequence>MTPPRVLVLSHMYPRDSYPIGGIFVHEQVKALRQQGNVVAVLSGEPFWISTRKPRRIIKGLRAWQEQPLRWCQHDGVPVMYFPYCVGGVFRNFVHAISYLQAALRVIDTARARFPFDIIHAHTSFLDGYTAVQLGKRYGCPVVLTEHMGPFSVLTRNVAMRYFTGVAVRKADRVLAVSQALRNDMIAELGAVAERAEVLGNGVDPTIYFPAHPTAPEIPQCLDEPKGQADEELIDFSGSTQRPTPERMRQTRSARARMLWVGHVSAVKGVDRLIRALARANVQGAEVDLTLMGGGELDGVRELADTIGMGPHVTFLPAGERPDVAAAMWAHDFLVVSSHKETFSLVALEALACGRPVLTTACGGPEDFVIDGENGLIVPNSEEGLSEGVVRMAKTHNDFDIGTLAGKIAKTQSWEAVTGKLEAIYKYLADSVSSKTKDTQKANRASGPTPSASMPKRVLMISTDHLMIDRRILQEAMSLRDAGHQVEILAGFECPKPADYDLDGIHISRFVFDWNDTRAQRLLSFVKYRNNRSWPYLWRATRKALALVTGLTSFEHFVLRQIVTRRFDVLHVHDFPLLRVGIEVKKRLGSTLVYDAHELYHGQEILPGWVQRRYKRQEKRLIHAVDAAITVNPYIAGIMARDYNCKIPSVLLNAAPLAEENNRASSGLRARLKLPEAARIVLYQGWMSPERGIDVLVRAAAHFPEGVHLVLVGYGDCEPQLKAISREQGTDDGRVIFMGRMEPDELAELTWEADLGVIPYRPVDLNHLYCSPNKLFEFAVAGVPFLANDLPFLRDIADEYGFGLVADMNVPEALAEAVCSIFEEPDRLATLKSAARKAGLRLNWDVEGQKLLEIYARLPEGIHNI</sequence>
<protein>
    <submittedName>
        <fullName evidence="6">Glycosyltransferase</fullName>
    </submittedName>
</protein>
<dbReference type="Pfam" id="PF00534">
    <property type="entry name" value="Glycos_transf_1"/>
    <property type="match status" value="1"/>
</dbReference>
<feature type="domain" description="Glycosyltransferase subfamily 4-like N-terminal" evidence="5">
    <location>
        <begin position="470"/>
        <end position="641"/>
    </location>
</feature>
<proteinExistence type="predicted"/>
<reference evidence="6 7" key="1">
    <citation type="submission" date="2019-12" db="EMBL/GenBank/DDBJ databases">
        <title>Shinella granuli gen. nov., sp. nov., and proposal of the reclassification of Zoogloea ramigera ATCC 19623 as Shinella zoogloeoides sp. nov.</title>
        <authorList>
            <person name="Gao J."/>
        </authorList>
    </citation>
    <scope>NUCLEOTIDE SEQUENCE [LARGE SCALE GENOMIC DNA]</scope>
    <source>
        <strain evidence="6 7">DSM 287</strain>
    </source>
</reference>
<feature type="domain" description="Glycosyltransferase subfamily 4-like N-terminal" evidence="4">
    <location>
        <begin position="23"/>
        <end position="205"/>
    </location>
</feature>
<dbReference type="GO" id="GO:0016757">
    <property type="term" value="F:glycosyltransferase activity"/>
    <property type="evidence" value="ECO:0007669"/>
    <property type="project" value="InterPro"/>
</dbReference>
<dbReference type="Pfam" id="PF13692">
    <property type="entry name" value="Glyco_trans_1_4"/>
    <property type="match status" value="1"/>
</dbReference>
<gene>
    <name evidence="6" type="ORF">GR156_20610</name>
</gene>
<evidence type="ECO:0000313" key="7">
    <source>
        <dbReference type="Proteomes" id="UP000440304"/>
    </source>
</evidence>
<name>A0A6N8TIF9_SHIZO</name>
<dbReference type="InterPro" id="IPR028098">
    <property type="entry name" value="Glyco_trans_4-like_N"/>
</dbReference>
<dbReference type="SUPFAM" id="SSF53756">
    <property type="entry name" value="UDP-Glycosyltransferase/glycogen phosphorylase"/>
    <property type="match status" value="2"/>
</dbReference>
<accession>A0A6N8TIF9</accession>
<keyword evidence="1" id="KW-0328">Glycosyltransferase</keyword>
<comment type="caution">
    <text evidence="6">The sequence shown here is derived from an EMBL/GenBank/DDBJ whole genome shotgun (WGS) entry which is preliminary data.</text>
</comment>
<dbReference type="OrthoDB" id="9783380at2"/>
<dbReference type="Gene3D" id="3.40.50.2000">
    <property type="entry name" value="Glycogen Phosphorylase B"/>
    <property type="match status" value="4"/>
</dbReference>
<dbReference type="InterPro" id="IPR001296">
    <property type="entry name" value="Glyco_trans_1"/>
</dbReference>
<dbReference type="AlphaFoldDB" id="A0A6N8TIF9"/>
<evidence type="ECO:0000313" key="6">
    <source>
        <dbReference type="EMBL" id="MXO02719.1"/>
    </source>
</evidence>
<keyword evidence="2 6" id="KW-0808">Transferase</keyword>
<feature type="domain" description="Glycosyl transferase family 1" evidence="3">
    <location>
        <begin position="256"/>
        <end position="389"/>
    </location>
</feature>
<evidence type="ECO:0000259" key="4">
    <source>
        <dbReference type="Pfam" id="PF13439"/>
    </source>
</evidence>
<evidence type="ECO:0000256" key="1">
    <source>
        <dbReference type="ARBA" id="ARBA00022676"/>
    </source>
</evidence>
<evidence type="ECO:0000259" key="3">
    <source>
        <dbReference type="Pfam" id="PF00534"/>
    </source>
</evidence>
<dbReference type="EMBL" id="WUML01000029">
    <property type="protein sequence ID" value="MXO02719.1"/>
    <property type="molecule type" value="Genomic_DNA"/>
</dbReference>
<dbReference type="CDD" id="cd03794">
    <property type="entry name" value="GT4_WbuB-like"/>
    <property type="match status" value="1"/>
</dbReference>
<dbReference type="Pfam" id="PF13439">
    <property type="entry name" value="Glyco_transf_4"/>
    <property type="match status" value="1"/>
</dbReference>
<evidence type="ECO:0000256" key="2">
    <source>
        <dbReference type="ARBA" id="ARBA00022679"/>
    </source>
</evidence>
<dbReference type="PANTHER" id="PTHR12526">
    <property type="entry name" value="GLYCOSYLTRANSFERASE"/>
    <property type="match status" value="1"/>
</dbReference>
<dbReference type="RefSeq" id="WP_160787940.1">
    <property type="nucleotide sequence ID" value="NZ_CP086610.1"/>
</dbReference>
<organism evidence="6 7">
    <name type="scientific">Shinella zoogloeoides</name>
    <name type="common">Crabtreella saccharophila</name>
    <dbReference type="NCBI Taxonomy" id="352475"/>
    <lineage>
        <taxon>Bacteria</taxon>
        <taxon>Pseudomonadati</taxon>
        <taxon>Pseudomonadota</taxon>
        <taxon>Alphaproteobacteria</taxon>
        <taxon>Hyphomicrobiales</taxon>
        <taxon>Rhizobiaceae</taxon>
        <taxon>Shinella</taxon>
    </lineage>
</organism>
<evidence type="ECO:0000259" key="5">
    <source>
        <dbReference type="Pfam" id="PF13579"/>
    </source>
</evidence>
<dbReference type="Pfam" id="PF13579">
    <property type="entry name" value="Glyco_trans_4_4"/>
    <property type="match status" value="1"/>
</dbReference>
<dbReference type="Proteomes" id="UP000440304">
    <property type="component" value="Unassembled WGS sequence"/>
</dbReference>